<evidence type="ECO:0000313" key="1">
    <source>
        <dbReference type="EMBL" id="CAF1082236.1"/>
    </source>
</evidence>
<reference evidence="2" key="1">
    <citation type="submission" date="2021-02" db="EMBL/GenBank/DDBJ databases">
        <authorList>
            <person name="Nowell W R."/>
        </authorList>
    </citation>
    <scope>NUCLEOTIDE SEQUENCE</scope>
</reference>
<protein>
    <submittedName>
        <fullName evidence="2">Uncharacterized protein</fullName>
    </submittedName>
</protein>
<organism evidence="2 3">
    <name type="scientific">Rotaria sordida</name>
    <dbReference type="NCBI Taxonomy" id="392033"/>
    <lineage>
        <taxon>Eukaryota</taxon>
        <taxon>Metazoa</taxon>
        <taxon>Spiralia</taxon>
        <taxon>Gnathifera</taxon>
        <taxon>Rotifera</taxon>
        <taxon>Eurotatoria</taxon>
        <taxon>Bdelloidea</taxon>
        <taxon>Philodinida</taxon>
        <taxon>Philodinidae</taxon>
        <taxon>Rotaria</taxon>
    </lineage>
</organism>
<dbReference type="EMBL" id="CAJOBD010000527">
    <property type="protein sequence ID" value="CAF3683130.1"/>
    <property type="molecule type" value="Genomic_DNA"/>
</dbReference>
<dbReference type="Proteomes" id="UP000663864">
    <property type="component" value="Unassembled WGS sequence"/>
</dbReference>
<evidence type="ECO:0000313" key="2">
    <source>
        <dbReference type="EMBL" id="CAF3683130.1"/>
    </source>
</evidence>
<name>A0A818TWJ5_9BILA</name>
<evidence type="ECO:0000313" key="3">
    <source>
        <dbReference type="Proteomes" id="UP000663836"/>
    </source>
</evidence>
<proteinExistence type="predicted"/>
<accession>A0A818TWJ5</accession>
<sequence length="156" mass="17677">MCSFILFFPQNEYIRTKNLKVEQEAIIKVCIQLTQFLRANVLNPSAGVQNNSVIAGLEKLLVDYKHEMDILQQAMKINSTTISNNSSDSTDVIKPEQIFLLVGSLYRLPINSAKIREQIEGLKRIQSKFTQNREHVVNLPVEADCSSVITDLKNIL</sequence>
<dbReference type="Proteomes" id="UP000663836">
    <property type="component" value="Unassembled WGS sequence"/>
</dbReference>
<dbReference type="AlphaFoldDB" id="A0A818TWJ5"/>
<dbReference type="EMBL" id="CAJNOT010000794">
    <property type="protein sequence ID" value="CAF1082236.1"/>
    <property type="molecule type" value="Genomic_DNA"/>
</dbReference>
<gene>
    <name evidence="2" type="ORF">JBS370_LOCUS8335</name>
    <name evidence="1" type="ORF">ZHD862_LOCUS16648</name>
</gene>
<comment type="caution">
    <text evidence="2">The sequence shown here is derived from an EMBL/GenBank/DDBJ whole genome shotgun (WGS) entry which is preliminary data.</text>
</comment>